<dbReference type="AlphaFoldDB" id="D1B9B6"/>
<dbReference type="SUPFAM" id="SSF51998">
    <property type="entry name" value="PFL-like glycyl radical enzymes"/>
    <property type="match status" value="1"/>
</dbReference>
<dbReference type="Gene3D" id="3.20.70.20">
    <property type="match status" value="1"/>
</dbReference>
<name>D1B9B6_THEAS</name>
<dbReference type="GO" id="GO:0004748">
    <property type="term" value="F:ribonucleoside-diphosphate reductase activity, thioredoxin disulfide as acceptor"/>
    <property type="evidence" value="ECO:0007669"/>
    <property type="project" value="TreeGrafter"/>
</dbReference>
<evidence type="ECO:0000313" key="2">
    <source>
        <dbReference type="Proteomes" id="UP000002030"/>
    </source>
</evidence>
<dbReference type="PANTHER" id="PTHR21075:SF0">
    <property type="entry name" value="ANAEROBIC RIBONUCLEOSIDE-TRIPHOSPHATE REDUCTASE"/>
    <property type="match status" value="1"/>
</dbReference>
<dbReference type="GO" id="GO:0009265">
    <property type="term" value="P:2'-deoxyribonucleotide biosynthetic process"/>
    <property type="evidence" value="ECO:0007669"/>
    <property type="project" value="TreeGrafter"/>
</dbReference>
<dbReference type="PANTHER" id="PTHR21075">
    <property type="entry name" value="ANAEROBIC RIBONUCLEOSIDE-TRIPHOSPHATE REDUCTASE"/>
    <property type="match status" value="1"/>
</dbReference>
<dbReference type="EMBL" id="CP001818">
    <property type="protein sequence ID" value="ACZ18869.1"/>
    <property type="molecule type" value="Genomic_DNA"/>
</dbReference>
<keyword evidence="2" id="KW-1185">Reference proteome</keyword>
<reference evidence="1 2" key="1">
    <citation type="journal article" date="2009" name="Stand. Genomic Sci.">
        <title>Complete genome sequence of Thermanaerovibrio acidaminovorans type strain (Su883).</title>
        <authorList>
            <person name="Chovatia M."/>
            <person name="Sikorski J."/>
            <person name="Schroder M."/>
            <person name="Lapidus A."/>
            <person name="Nolan M."/>
            <person name="Tice H."/>
            <person name="Glavina Del Rio T."/>
            <person name="Copeland A."/>
            <person name="Cheng J.F."/>
            <person name="Lucas S."/>
            <person name="Chen F."/>
            <person name="Bruce D."/>
            <person name="Goodwin L."/>
            <person name="Pitluck S."/>
            <person name="Ivanova N."/>
            <person name="Mavromatis K."/>
            <person name="Ovchinnikova G."/>
            <person name="Pati A."/>
            <person name="Chen A."/>
            <person name="Palaniappan K."/>
            <person name="Land M."/>
            <person name="Hauser L."/>
            <person name="Chang Y.J."/>
            <person name="Jeffries C.D."/>
            <person name="Chain P."/>
            <person name="Saunders E."/>
            <person name="Detter J.C."/>
            <person name="Brettin T."/>
            <person name="Rohde M."/>
            <person name="Goker M."/>
            <person name="Spring S."/>
            <person name="Bristow J."/>
            <person name="Markowitz V."/>
            <person name="Hugenholtz P."/>
            <person name="Kyrpides N.C."/>
            <person name="Klenk H.P."/>
            <person name="Eisen J.A."/>
        </authorList>
    </citation>
    <scope>NUCLEOTIDE SEQUENCE [LARGE SCALE GENOMIC DNA]</scope>
    <source>
        <strain evidence="2">ATCC 49978 / DSM 6589 / Su883</strain>
    </source>
</reference>
<dbReference type="Proteomes" id="UP000002030">
    <property type="component" value="Chromosome"/>
</dbReference>
<dbReference type="InterPro" id="IPR012833">
    <property type="entry name" value="NrdD"/>
</dbReference>
<gene>
    <name evidence="1" type="ordered locus">Taci_0633</name>
</gene>
<evidence type="ECO:0000313" key="1">
    <source>
        <dbReference type="EMBL" id="ACZ18869.1"/>
    </source>
</evidence>
<dbReference type="OrthoDB" id="9804622at2"/>
<dbReference type="eggNOG" id="COG1328">
    <property type="taxonomic scope" value="Bacteria"/>
</dbReference>
<dbReference type="GO" id="GO:0006260">
    <property type="term" value="P:DNA replication"/>
    <property type="evidence" value="ECO:0007669"/>
    <property type="project" value="InterPro"/>
</dbReference>
<protein>
    <submittedName>
        <fullName evidence="1">Anaerobic ribonucleoside-triphosphate reductase</fullName>
    </submittedName>
</protein>
<dbReference type="EnsemblBacteria" id="ACZ18869">
    <property type="protein sequence ID" value="ACZ18869"/>
    <property type="gene ID" value="Taci_0633"/>
</dbReference>
<dbReference type="RefSeq" id="WP_012869385.1">
    <property type="nucleotide sequence ID" value="NC_013522.1"/>
</dbReference>
<accession>D1B9B6</accession>
<dbReference type="PATRIC" id="fig|525903.6.peg.639"/>
<sequence length="709" mass="79626">MITTDGVIVNDSALGGRQQHLFGAGESTDLALMVDALGHEERYEWDPVRIKNALILEAQVDPEVAASIASEVEDDIVRYGRDRVTTRLIREMVNVKLFQRGLDAKLADHSQVGLPVSDLETMLLKPNKENSNTTHNPESINLSIAERVLKEYSLSKVFSPDVASAHLNGDIHLHDLGMVNRPYCSGQSIAYVARYGLNIPSITSVSAPAKHADVLLAHVLKMTSVLQNNFAGAIGWDAVNMFFAPYMVGATDRQYKQLAQQLIFEFNQLAGGRGGQVAFTDINLYYEIPNHFRDVPAIGPGGEFTGKTYGEYDQESKKFLKALFEVYLEGDSRGQPFFFPKPLLHITDYFFKEPGWEEFLELACRVASEKGNTYFVFDRGGVAKLSECCRLSFELSEEDLREAHQPWKMRYCALQNVTINLPRLAYRAKGDQEVLFDLVDQYMELSAKAHMQKRAFIKEILDLGKRGPLSALCVDHDGEAYLRFHKASHLIGILGVNEMVQVMTGHELHEDKGALDLALSVIKYMELKCDQLSERYGVKMVLEQTPAESTAHRFAKLDLKTFPEEASRVIKGDFRTNEIYYTNSTHLNYHLALDPIQRVVEEGMFHPMIKAGALTHVWMGEHKPDPRSLSSLVQKIFHHSENAQVAFSPEFTVCNSCNRVHRGLFESCPTCGSADVDGITRITGYFTRTSSWNAGKRGELRDRSRVAVS</sequence>
<dbReference type="STRING" id="525903.Taci_0633"/>
<dbReference type="GO" id="GO:0031250">
    <property type="term" value="C:anaerobic ribonucleoside-triphosphate reductase complex"/>
    <property type="evidence" value="ECO:0007669"/>
    <property type="project" value="TreeGrafter"/>
</dbReference>
<dbReference type="Pfam" id="PF13597">
    <property type="entry name" value="NRDD"/>
    <property type="match status" value="1"/>
</dbReference>
<proteinExistence type="predicted"/>
<dbReference type="KEGG" id="tai:Taci_0633"/>
<dbReference type="GO" id="GO:0008998">
    <property type="term" value="F:ribonucleoside-triphosphate reductase (thioredoxin) activity"/>
    <property type="evidence" value="ECO:0007669"/>
    <property type="project" value="InterPro"/>
</dbReference>
<dbReference type="HOGENOM" id="CLU_002707_0_0_0"/>
<organism evidence="1 2">
    <name type="scientific">Thermanaerovibrio acidaminovorans (strain ATCC 49978 / DSM 6589 / Su883)</name>
    <name type="common">Selenomonas acidaminovorans</name>
    <dbReference type="NCBI Taxonomy" id="525903"/>
    <lineage>
        <taxon>Bacteria</taxon>
        <taxon>Thermotogati</taxon>
        <taxon>Synergistota</taxon>
        <taxon>Synergistia</taxon>
        <taxon>Synergistales</taxon>
        <taxon>Synergistaceae</taxon>
        <taxon>Thermanaerovibrio</taxon>
    </lineage>
</organism>
<dbReference type="NCBIfam" id="TIGR02487">
    <property type="entry name" value="NrdD"/>
    <property type="match status" value="1"/>
</dbReference>